<organism evidence="1 2">
    <name type="scientific">Chryseobacterium kwangjuense</name>
    <dbReference type="NCBI Taxonomy" id="267125"/>
    <lineage>
        <taxon>Bacteria</taxon>
        <taxon>Pseudomonadati</taxon>
        <taxon>Bacteroidota</taxon>
        <taxon>Flavobacteriia</taxon>
        <taxon>Flavobacteriales</taxon>
        <taxon>Weeksellaceae</taxon>
        <taxon>Chryseobacterium group</taxon>
        <taxon>Chryseobacterium</taxon>
    </lineage>
</organism>
<dbReference type="RefSeq" id="WP_409355741.1">
    <property type="nucleotide sequence ID" value="NZ_JBJXVJ010000001.1"/>
</dbReference>
<reference evidence="1 2" key="1">
    <citation type="submission" date="2024-12" db="EMBL/GenBank/DDBJ databases">
        <title>Draft genome sequence of Chryseobacterium kwangjuense AG447.</title>
        <authorList>
            <person name="Cheptsov V.S."/>
            <person name="Belov A."/>
            <person name="Zavarzina A.G."/>
        </authorList>
    </citation>
    <scope>NUCLEOTIDE SEQUENCE [LARGE SCALE GENOMIC DNA]</scope>
    <source>
        <strain evidence="1 2">AG447</strain>
    </source>
</reference>
<name>A0ABW9K1E5_9FLAO</name>
<dbReference type="EMBL" id="JBJXVJ010000001">
    <property type="protein sequence ID" value="MFN1216029.1"/>
    <property type="molecule type" value="Genomic_DNA"/>
</dbReference>
<gene>
    <name evidence="1" type="ORF">ACKW6Q_03485</name>
</gene>
<keyword evidence="2" id="KW-1185">Reference proteome</keyword>
<evidence type="ECO:0000313" key="1">
    <source>
        <dbReference type="EMBL" id="MFN1216029.1"/>
    </source>
</evidence>
<dbReference type="Proteomes" id="UP001634154">
    <property type="component" value="Unassembled WGS sequence"/>
</dbReference>
<accession>A0ABW9K1E5</accession>
<comment type="caution">
    <text evidence="1">The sequence shown here is derived from an EMBL/GenBank/DDBJ whole genome shotgun (WGS) entry which is preliminary data.</text>
</comment>
<sequence length="548" mass="63890">MEEYVDLDSVICCQDHDRNEIASFFIRILNTYGFKSSLGFIVFSKADKEGMSISYSGGVFNITIYEKYVKFIYDLLYVVLSDDSLFHDIGKASGVIKLNSLNYDFPKTHFDLKCDLEESDRSRFDIDRKELHSFFYKLAIRLVLLHELHHVLNGHSEFLNFLGVKRSRDAVDRKLLENLDLHTLEMDADVTSLQDLIKFTLNDKLDTPKELNNEKGIIKSALFIAFFIFHILPKRRIDSIEEVIASTHPSGGGRFWFMVSALITFYKLRNHELEDFVEDISIEIISNFRIIVKNISNEQLDLKELISFVNPNGEGLEYLGKVTQNWNKLRPFLELFAVKKLVGYTNEFINGLNMKFDILMERIGCIRFSYLSMLLQLQDLIFKLENSEMYSDLTLKFCVDETLDGETEIRFKDIHSFINHYSQNSKISYKETSDGFVSANAHSLRTKVITDLYLALISYFENTNFEERLFNFDWFKILYLLNSTLTQTSKTVHFPLNWKYAAAIKWNGIRIADGQLIFSVKYNDKQIIDLIDCVGNFLQKNKSDFAYY</sequence>
<protein>
    <submittedName>
        <fullName evidence="1">Uncharacterized protein</fullName>
    </submittedName>
</protein>
<proteinExistence type="predicted"/>
<evidence type="ECO:0000313" key="2">
    <source>
        <dbReference type="Proteomes" id="UP001634154"/>
    </source>
</evidence>